<dbReference type="AlphaFoldDB" id="A0A1I5NQT9"/>
<evidence type="ECO:0000259" key="5">
    <source>
        <dbReference type="PROSITE" id="PS51935"/>
    </source>
</evidence>
<gene>
    <name evidence="6" type="ORF">SAMN05660464_2647</name>
</gene>
<evidence type="ECO:0000256" key="3">
    <source>
        <dbReference type="ARBA" id="ARBA00022801"/>
    </source>
</evidence>
<dbReference type="PANTHER" id="PTHR47053:SF1">
    <property type="entry name" value="MUREIN DD-ENDOPEPTIDASE MEPH-RELATED"/>
    <property type="match status" value="1"/>
</dbReference>
<dbReference type="Pfam" id="PF01464">
    <property type="entry name" value="SLT"/>
    <property type="match status" value="1"/>
</dbReference>
<keyword evidence="7" id="KW-1185">Reference proteome</keyword>
<dbReference type="InterPro" id="IPR008258">
    <property type="entry name" value="Transglycosylase_SLT_dom_1"/>
</dbReference>
<organism evidence="6 7">
    <name type="scientific">Geodermatophilus dictyosporus</name>
    <dbReference type="NCBI Taxonomy" id="1523247"/>
    <lineage>
        <taxon>Bacteria</taxon>
        <taxon>Bacillati</taxon>
        <taxon>Actinomycetota</taxon>
        <taxon>Actinomycetes</taxon>
        <taxon>Geodermatophilales</taxon>
        <taxon>Geodermatophilaceae</taxon>
        <taxon>Geodermatophilus</taxon>
    </lineage>
</organism>
<feature type="domain" description="NlpC/P60" evidence="5">
    <location>
        <begin position="61"/>
        <end position="188"/>
    </location>
</feature>
<dbReference type="Pfam" id="PF00877">
    <property type="entry name" value="NLPC_P60"/>
    <property type="match status" value="1"/>
</dbReference>
<keyword evidence="2" id="KW-0645">Protease</keyword>
<dbReference type="PROSITE" id="PS51935">
    <property type="entry name" value="NLPC_P60"/>
    <property type="match status" value="1"/>
</dbReference>
<dbReference type="SUPFAM" id="SSF53955">
    <property type="entry name" value="Lysozyme-like"/>
    <property type="match status" value="1"/>
</dbReference>
<reference evidence="7" key="1">
    <citation type="submission" date="2016-10" db="EMBL/GenBank/DDBJ databases">
        <authorList>
            <person name="Varghese N."/>
            <person name="Submissions S."/>
        </authorList>
    </citation>
    <scope>NUCLEOTIDE SEQUENCE [LARGE SCALE GENOMIC DNA]</scope>
    <source>
        <strain evidence="7">DSM 44208</strain>
    </source>
</reference>
<dbReference type="InterPro" id="IPR051202">
    <property type="entry name" value="Peptidase_C40"/>
</dbReference>
<dbReference type="InterPro" id="IPR038765">
    <property type="entry name" value="Papain-like_cys_pep_sf"/>
</dbReference>
<evidence type="ECO:0000256" key="1">
    <source>
        <dbReference type="ARBA" id="ARBA00007074"/>
    </source>
</evidence>
<evidence type="ECO:0000256" key="2">
    <source>
        <dbReference type="ARBA" id="ARBA00022670"/>
    </source>
</evidence>
<dbReference type="OrthoDB" id="9815778at2"/>
<evidence type="ECO:0000313" key="7">
    <source>
        <dbReference type="Proteomes" id="UP000198857"/>
    </source>
</evidence>
<name>A0A1I5NQT9_9ACTN</name>
<dbReference type="SUPFAM" id="SSF54001">
    <property type="entry name" value="Cysteine proteinases"/>
    <property type="match status" value="1"/>
</dbReference>
<evidence type="ECO:0000256" key="4">
    <source>
        <dbReference type="ARBA" id="ARBA00022807"/>
    </source>
</evidence>
<dbReference type="InterPro" id="IPR023346">
    <property type="entry name" value="Lysozyme-like_dom_sf"/>
</dbReference>
<dbReference type="GO" id="GO:0008234">
    <property type="term" value="F:cysteine-type peptidase activity"/>
    <property type="evidence" value="ECO:0007669"/>
    <property type="project" value="UniProtKB-KW"/>
</dbReference>
<dbReference type="STRING" id="1523247.SAMN05660464_2647"/>
<protein>
    <submittedName>
        <fullName evidence="6">Cell wall-associated hydrolase, NlpC family</fullName>
    </submittedName>
</protein>
<dbReference type="PANTHER" id="PTHR47053">
    <property type="entry name" value="MUREIN DD-ENDOPEPTIDASE MEPH-RELATED"/>
    <property type="match status" value="1"/>
</dbReference>
<keyword evidence="3 6" id="KW-0378">Hydrolase</keyword>
<proteinExistence type="inferred from homology"/>
<dbReference type="EMBL" id="FOWQ01000003">
    <property type="protein sequence ID" value="SFP24144.1"/>
    <property type="molecule type" value="Genomic_DNA"/>
</dbReference>
<dbReference type="Gene3D" id="1.10.530.10">
    <property type="match status" value="1"/>
</dbReference>
<dbReference type="GO" id="GO:0006508">
    <property type="term" value="P:proteolysis"/>
    <property type="evidence" value="ECO:0007669"/>
    <property type="project" value="UniProtKB-KW"/>
</dbReference>
<dbReference type="InterPro" id="IPR000064">
    <property type="entry name" value="NLP_P60_dom"/>
</dbReference>
<dbReference type="Gene3D" id="3.90.1720.10">
    <property type="entry name" value="endopeptidase domain like (from Nostoc punctiforme)"/>
    <property type="match status" value="1"/>
</dbReference>
<accession>A0A1I5NQT9</accession>
<dbReference type="CDD" id="cd00254">
    <property type="entry name" value="LT-like"/>
    <property type="match status" value="1"/>
</dbReference>
<evidence type="ECO:0000313" key="6">
    <source>
        <dbReference type="EMBL" id="SFP24144.1"/>
    </source>
</evidence>
<dbReference type="Proteomes" id="UP000198857">
    <property type="component" value="Unassembled WGS sequence"/>
</dbReference>
<comment type="similarity">
    <text evidence="1">Belongs to the peptidase C40 family.</text>
</comment>
<sequence length="324" mass="32286">MDGLTAVHSRIAEIQNRILTFASATSTSTSTSAAWSSAAAAAGLTGTSAATAAAPASAAGSGPEARVVAEASKYLGVPYAWGGTDPSVGLDCSGLVQLVYGNLGIDLPRTSSQQATAGTPVASLAEARPGDLVFFDNSPSRPGIDHVGIYVGDGKMIAAPQEGETVKVQDVGTPTLIRRVLPASAAAVAAPSSSGAGLAGVPYADLFTSAGARHGVDPALLAAVAKVESGFDSSAVSPAGATGLMQFMPATARGLGVDPSDPASSVDGAARYLRQLTDRFGSTDLALAAYNAGPGTVARYGGIPPYEETRSYVRRVTGAAAAWS</sequence>
<dbReference type="RefSeq" id="WP_091109572.1">
    <property type="nucleotide sequence ID" value="NZ_FOWQ01000003.1"/>
</dbReference>
<keyword evidence="4" id="KW-0788">Thiol protease</keyword>